<dbReference type="AlphaFoldDB" id="A0A7E6EGU0"/>
<feature type="region of interest" description="Disordered" evidence="1">
    <location>
        <begin position="1"/>
        <end position="97"/>
    </location>
</feature>
<sequence length="179" mass="20733">MYQTRLPNELERVLSNREQRSAAEVHQDIEPDQIVEKSSDTDFFSSDQEKQDENHTKIQPNKLKHRKRKKKPKNPQNRSKIPPITEKPPPTSEPLPENVVVEYLEEEIKFDVNDPNYLDYTRILDAFKTAEARSQPNRVVVRNDSNAVKDEAMNVVPVKARGAYAQLEVEKEVVSRLTV</sequence>
<evidence type="ECO:0000313" key="2">
    <source>
        <dbReference type="Proteomes" id="UP000515154"/>
    </source>
</evidence>
<feature type="compositionally biased region" description="Basic and acidic residues" evidence="1">
    <location>
        <begin position="8"/>
        <end position="40"/>
    </location>
</feature>
<accession>A0A7E6EGU0</accession>
<organism evidence="2 3">
    <name type="scientific">Octopus sinensis</name>
    <name type="common">East Asian common octopus</name>
    <dbReference type="NCBI Taxonomy" id="2607531"/>
    <lineage>
        <taxon>Eukaryota</taxon>
        <taxon>Metazoa</taxon>
        <taxon>Spiralia</taxon>
        <taxon>Lophotrochozoa</taxon>
        <taxon>Mollusca</taxon>
        <taxon>Cephalopoda</taxon>
        <taxon>Coleoidea</taxon>
        <taxon>Octopodiformes</taxon>
        <taxon>Octopoda</taxon>
        <taxon>Incirrata</taxon>
        <taxon>Octopodidae</taxon>
        <taxon>Octopus</taxon>
    </lineage>
</organism>
<dbReference type="KEGG" id="osn:115228257"/>
<protein>
    <submittedName>
        <fullName evidence="3">Uncharacterized protein LOC115228257</fullName>
    </submittedName>
</protein>
<dbReference type="RefSeq" id="XP_036354786.1">
    <property type="nucleotide sequence ID" value="XM_036498893.1"/>
</dbReference>
<feature type="compositionally biased region" description="Basic and acidic residues" evidence="1">
    <location>
        <begin position="47"/>
        <end position="56"/>
    </location>
</feature>
<evidence type="ECO:0000256" key="1">
    <source>
        <dbReference type="SAM" id="MobiDB-lite"/>
    </source>
</evidence>
<reference evidence="3" key="1">
    <citation type="submission" date="2025-08" db="UniProtKB">
        <authorList>
            <consortium name="RefSeq"/>
        </authorList>
    </citation>
    <scope>IDENTIFICATION</scope>
</reference>
<feature type="compositionally biased region" description="Basic residues" evidence="1">
    <location>
        <begin position="62"/>
        <end position="73"/>
    </location>
</feature>
<gene>
    <name evidence="3" type="primary">LOC115228257</name>
</gene>
<evidence type="ECO:0000313" key="3">
    <source>
        <dbReference type="RefSeq" id="XP_036354786.1"/>
    </source>
</evidence>
<dbReference type="Proteomes" id="UP000515154">
    <property type="component" value="Unplaced"/>
</dbReference>
<keyword evidence="2" id="KW-1185">Reference proteome</keyword>
<name>A0A7E6EGU0_9MOLL</name>
<feature type="compositionally biased region" description="Low complexity" evidence="1">
    <location>
        <begin position="74"/>
        <end position="84"/>
    </location>
</feature>
<proteinExistence type="predicted"/>